<sequence length="194" mass="22303">MDQSFVLRLIRHAATRGNQQKRYIGWTDESILPFRATPDLQVKTIMGSDLKRCRETAAVLFPNAVYRANRDFRECHFGQWEMKTYDELKDSQLYRNWIDNPWQIRPPDGESLADMAERVERGIRKLPEGQAITLVLHGGPIRYLIAVALGEKFQDQIALHGGCHMLTWQSRQAFEEHALCTSFSVEPLTANGNT</sequence>
<dbReference type="InterPro" id="IPR029033">
    <property type="entry name" value="His_PPase_superfam"/>
</dbReference>
<name>A0A1C7DEQ0_9BACL</name>
<gene>
    <name evidence="2" type="ORF">A1A1_06327</name>
    <name evidence="1" type="ORF">BBH88_06760</name>
</gene>
<dbReference type="PANTHER" id="PTHR48100">
    <property type="entry name" value="BROAD-SPECIFICITY PHOSPHATASE YOR283W-RELATED"/>
    <property type="match status" value="1"/>
</dbReference>
<evidence type="ECO:0000313" key="1">
    <source>
        <dbReference type="EMBL" id="ANU10020.1"/>
    </source>
</evidence>
<dbReference type="OrthoDB" id="9783269at2"/>
<dbReference type="InterPro" id="IPR013078">
    <property type="entry name" value="His_Pase_superF_clade-1"/>
</dbReference>
<dbReference type="EMBL" id="CP016534">
    <property type="protein sequence ID" value="ANU10020.1"/>
    <property type="molecule type" value="Genomic_DNA"/>
</dbReference>
<dbReference type="Proteomes" id="UP000004725">
    <property type="component" value="Unassembled WGS sequence"/>
</dbReference>
<dbReference type="Pfam" id="PF00300">
    <property type="entry name" value="His_Phos_1"/>
    <property type="match status" value="1"/>
</dbReference>
<accession>A0A1C7DEQ0</accession>
<dbReference type="SUPFAM" id="SSF53254">
    <property type="entry name" value="Phosphoglycerate mutase-like"/>
    <property type="match status" value="1"/>
</dbReference>
<dbReference type="AlphaFoldDB" id="A0A1C7DEQ0"/>
<protein>
    <submittedName>
        <fullName evidence="1">Histidine phosphatase family protein</fullName>
    </submittedName>
</protein>
<evidence type="ECO:0000313" key="2">
    <source>
        <dbReference type="EMBL" id="EIM07397.1"/>
    </source>
</evidence>
<dbReference type="GO" id="GO:0016791">
    <property type="term" value="F:phosphatase activity"/>
    <property type="evidence" value="ECO:0007669"/>
    <property type="project" value="TreeGrafter"/>
</dbReference>
<dbReference type="SMART" id="SM00855">
    <property type="entry name" value="PGAM"/>
    <property type="match status" value="1"/>
</dbReference>
<reference evidence="4" key="2">
    <citation type="submission" date="2016-07" db="EMBL/GenBank/DDBJ databases">
        <authorList>
            <person name="See-Too W.S."/>
        </authorList>
    </citation>
    <scope>NUCLEOTIDE SEQUENCE [LARGE SCALE GENOMIC DNA]</scope>
    <source>
        <strain evidence="4">DSM 14505</strain>
    </source>
</reference>
<dbReference type="GO" id="GO:0005737">
    <property type="term" value="C:cytoplasm"/>
    <property type="evidence" value="ECO:0007669"/>
    <property type="project" value="TreeGrafter"/>
</dbReference>
<dbReference type="Proteomes" id="UP000092661">
    <property type="component" value="Chromosome"/>
</dbReference>
<reference evidence="2 3" key="1">
    <citation type="journal article" date="2012" name="J. Bacteriol.">
        <title>Genome Sequence of the Antarctic Psychrophile Bacterium Planococcus antarcticus DSM 14505.</title>
        <authorList>
            <person name="Margolles A."/>
            <person name="Gueimonde M."/>
            <person name="Sanchez B."/>
        </authorList>
    </citation>
    <scope>NUCLEOTIDE SEQUENCE [LARGE SCALE GENOMIC DNA]</scope>
    <source>
        <strain evidence="2 3">DSM 14505</strain>
    </source>
</reference>
<proteinExistence type="predicted"/>
<reference evidence="1" key="3">
    <citation type="submission" date="2016-10" db="EMBL/GenBank/DDBJ databases">
        <authorList>
            <person name="See-Too W.S."/>
        </authorList>
    </citation>
    <scope>NUCLEOTIDE SEQUENCE</scope>
    <source>
        <strain evidence="1">DSM 14505</strain>
    </source>
</reference>
<dbReference type="eggNOG" id="COG0406">
    <property type="taxonomic scope" value="Bacteria"/>
</dbReference>
<dbReference type="Gene3D" id="3.40.50.1240">
    <property type="entry name" value="Phosphoglycerate mutase-like"/>
    <property type="match status" value="1"/>
</dbReference>
<dbReference type="RefSeq" id="WP_006829271.1">
    <property type="nucleotide sequence ID" value="NZ_AJYB01000017.1"/>
</dbReference>
<dbReference type="InterPro" id="IPR050275">
    <property type="entry name" value="PGM_Phosphatase"/>
</dbReference>
<evidence type="ECO:0000313" key="4">
    <source>
        <dbReference type="Proteomes" id="UP000092661"/>
    </source>
</evidence>
<dbReference type="PANTHER" id="PTHR48100:SF59">
    <property type="entry name" value="ADENOSYLCOBALAMIN_ALPHA-RIBAZOLE PHOSPHATASE"/>
    <property type="match status" value="1"/>
</dbReference>
<organism evidence="2 3">
    <name type="scientific">Planococcus antarcticus DSM 14505</name>
    <dbReference type="NCBI Taxonomy" id="1185653"/>
    <lineage>
        <taxon>Bacteria</taxon>
        <taxon>Bacillati</taxon>
        <taxon>Bacillota</taxon>
        <taxon>Bacilli</taxon>
        <taxon>Bacillales</taxon>
        <taxon>Caryophanaceae</taxon>
        <taxon>Planococcus</taxon>
    </lineage>
</organism>
<dbReference type="EMBL" id="AJYB01000017">
    <property type="protein sequence ID" value="EIM07397.1"/>
    <property type="molecule type" value="Genomic_DNA"/>
</dbReference>
<evidence type="ECO:0000313" key="3">
    <source>
        <dbReference type="Proteomes" id="UP000004725"/>
    </source>
</evidence>
<dbReference type="KEGG" id="pana:BBH88_06760"/>
<keyword evidence="4" id="KW-1185">Reference proteome</keyword>